<evidence type="ECO:0000313" key="1">
    <source>
        <dbReference type="EMBL" id="GBR74982.1"/>
    </source>
</evidence>
<evidence type="ECO:0008006" key="3">
    <source>
        <dbReference type="Google" id="ProtNLM"/>
    </source>
</evidence>
<reference evidence="1 2" key="1">
    <citation type="journal article" date="2019" name="ISME J.">
        <title>Genome analyses of uncultured TG2/ZB3 bacteria in 'Margulisbacteria' specifically attached to ectosymbiotic spirochetes of protists in the termite gut.</title>
        <authorList>
            <person name="Utami Y.D."/>
            <person name="Kuwahara H."/>
            <person name="Igai K."/>
            <person name="Murakami T."/>
            <person name="Sugaya K."/>
            <person name="Morikawa T."/>
            <person name="Nagura Y."/>
            <person name="Yuki M."/>
            <person name="Deevong P."/>
            <person name="Inoue T."/>
            <person name="Kihara K."/>
            <person name="Lo N."/>
            <person name="Yamada A."/>
            <person name="Ohkuma M."/>
            <person name="Hongoh Y."/>
        </authorList>
    </citation>
    <scope>NUCLEOTIDE SEQUENCE [LARGE SCALE GENOMIC DNA]</scope>
    <source>
        <strain evidence="1">NkOx7-01</strain>
    </source>
</reference>
<protein>
    <recommendedName>
        <fullName evidence="3">DUF4878 domain-containing protein</fullName>
    </recommendedName>
</protein>
<gene>
    <name evidence="1" type="ORF">NO1_2063</name>
</gene>
<accession>A0A388TDH1</accession>
<comment type="caution">
    <text evidence="1">The sequence shown here is derived from an EMBL/GenBank/DDBJ whole genome shotgun (WGS) entry which is preliminary data.</text>
</comment>
<organism evidence="1 2">
    <name type="scientific">Termititenax aidoneus</name>
    <dbReference type="NCBI Taxonomy" id="2218524"/>
    <lineage>
        <taxon>Bacteria</taxon>
        <taxon>Bacillati</taxon>
        <taxon>Candidatus Margulisiibacteriota</taxon>
        <taxon>Candidatus Termititenacia</taxon>
        <taxon>Candidatus Termititenacales</taxon>
        <taxon>Candidatus Termititenacaceae</taxon>
        <taxon>Candidatus Termititenax</taxon>
    </lineage>
</organism>
<name>A0A388TDH1_TERA1</name>
<dbReference type="AlphaFoldDB" id="A0A388TDH1"/>
<evidence type="ECO:0000313" key="2">
    <source>
        <dbReference type="Proteomes" id="UP000269352"/>
    </source>
</evidence>
<proteinExistence type="predicted"/>
<keyword evidence="2" id="KW-1185">Reference proteome</keyword>
<sequence>MPRKIRILIVLLILGLVGGFSGVLFSLARSSGGGVPRASLAEDLAVRQAAGGYLQAWQDQAPERMYVYLSRSDRELVSPDEYQKHFEAFPVFPQHFKLGAIKLLAADKASIKVRVMWPEMSEEKMLDREEQLILVKENDVWRIREDESLN</sequence>
<dbReference type="Proteomes" id="UP000269352">
    <property type="component" value="Unassembled WGS sequence"/>
</dbReference>
<dbReference type="EMBL" id="BGZN01000123">
    <property type="protein sequence ID" value="GBR74982.1"/>
    <property type="molecule type" value="Genomic_DNA"/>
</dbReference>